<dbReference type="InterPro" id="IPR036291">
    <property type="entry name" value="NAD(P)-bd_dom_sf"/>
</dbReference>
<dbReference type="Proteomes" id="UP000003560">
    <property type="component" value="Unassembled WGS sequence"/>
</dbReference>
<accession>B6GA88</accession>
<dbReference type="EMBL" id="ABXJ01000056">
    <property type="protein sequence ID" value="EEA90816.1"/>
    <property type="molecule type" value="Genomic_DNA"/>
</dbReference>
<keyword evidence="3" id="KW-0808">Transferase</keyword>
<dbReference type="InterPro" id="IPR014729">
    <property type="entry name" value="Rossmann-like_a/b/a_fold"/>
</dbReference>
<protein>
    <submittedName>
        <fullName evidence="3">Putative glycerol-3-phosphate cytidylyltransferase</fullName>
    </submittedName>
</protein>
<evidence type="ECO:0000313" key="3">
    <source>
        <dbReference type="EMBL" id="EEA90816.1"/>
    </source>
</evidence>
<dbReference type="SUPFAM" id="SSF51735">
    <property type="entry name" value="NAD(P)-binding Rossmann-fold domains"/>
    <property type="match status" value="1"/>
</dbReference>
<dbReference type="eggNOG" id="COG0673">
    <property type="taxonomic scope" value="Bacteria"/>
</dbReference>
<gene>
    <name evidence="3" type="ORF">COLSTE_00984</name>
</gene>
<reference evidence="3 4" key="2">
    <citation type="submission" date="2008-10" db="EMBL/GenBank/DDBJ databases">
        <authorList>
            <person name="Fulton L."/>
            <person name="Clifton S."/>
            <person name="Fulton B."/>
            <person name="Xu J."/>
            <person name="Minx P."/>
            <person name="Pepin K.H."/>
            <person name="Johnson M."/>
            <person name="Thiruvilangam P."/>
            <person name="Bhonagiri V."/>
            <person name="Nash W.E."/>
            <person name="Mardis E.R."/>
            <person name="Wilson R.K."/>
        </authorList>
    </citation>
    <scope>NUCLEOTIDE SEQUENCE [LARGE SCALE GENOMIC DNA]</scope>
    <source>
        <strain evidence="3 4">DSM 13279</strain>
    </source>
</reference>
<dbReference type="STRING" id="445975.COLSTE_00984"/>
<dbReference type="GO" id="GO:0000166">
    <property type="term" value="F:nucleotide binding"/>
    <property type="evidence" value="ECO:0007669"/>
    <property type="project" value="InterPro"/>
</dbReference>
<dbReference type="InterPro" id="IPR051317">
    <property type="entry name" value="Gfo/Idh/MocA_oxidoreduct"/>
</dbReference>
<dbReference type="PANTHER" id="PTHR43708">
    <property type="entry name" value="CONSERVED EXPRESSED OXIDOREDUCTASE (EUROFUNG)"/>
    <property type="match status" value="1"/>
</dbReference>
<dbReference type="SUPFAM" id="SSF52374">
    <property type="entry name" value="Nucleotidylyl transferase"/>
    <property type="match status" value="1"/>
</dbReference>
<organism evidence="3 4">
    <name type="scientific">Collinsella stercoris DSM 13279</name>
    <dbReference type="NCBI Taxonomy" id="445975"/>
    <lineage>
        <taxon>Bacteria</taxon>
        <taxon>Bacillati</taxon>
        <taxon>Actinomycetota</taxon>
        <taxon>Coriobacteriia</taxon>
        <taxon>Coriobacteriales</taxon>
        <taxon>Coriobacteriaceae</taxon>
        <taxon>Collinsella</taxon>
    </lineage>
</organism>
<dbReference type="OrthoDB" id="9815825at2"/>
<comment type="caution">
    <text evidence="3">The sequence shown here is derived from an EMBL/GenBank/DDBJ whole genome shotgun (WGS) entry which is preliminary data.</text>
</comment>
<evidence type="ECO:0000313" key="4">
    <source>
        <dbReference type="Proteomes" id="UP000003560"/>
    </source>
</evidence>
<dbReference type="SUPFAM" id="SSF55347">
    <property type="entry name" value="Glyceraldehyde-3-phosphate dehydrogenase-like, C-terminal domain"/>
    <property type="match status" value="1"/>
</dbReference>
<dbReference type="GO" id="GO:0016779">
    <property type="term" value="F:nucleotidyltransferase activity"/>
    <property type="evidence" value="ECO:0007669"/>
    <property type="project" value="UniProtKB-KW"/>
</dbReference>
<proteinExistence type="predicted"/>
<dbReference type="Gene3D" id="3.40.50.620">
    <property type="entry name" value="HUPs"/>
    <property type="match status" value="1"/>
</dbReference>
<dbReference type="RefSeq" id="WP_006720641.1">
    <property type="nucleotide sequence ID" value="NZ_CP085935.1"/>
</dbReference>
<keyword evidence="4" id="KW-1185">Reference proteome</keyword>
<reference evidence="3 4" key="1">
    <citation type="submission" date="2008-10" db="EMBL/GenBank/DDBJ databases">
        <title>Draft genome sequence of Collinsella stercoris (DSM 13279).</title>
        <authorList>
            <person name="Sudarsanam P."/>
            <person name="Ley R."/>
            <person name="Guruge J."/>
            <person name="Turnbaugh P.J."/>
            <person name="Mahowald M."/>
            <person name="Liep D."/>
            <person name="Gordon J."/>
        </authorList>
    </citation>
    <scope>NUCLEOTIDE SEQUENCE [LARGE SCALE GENOMIC DNA]</scope>
    <source>
        <strain evidence="3 4">DSM 13279</strain>
    </source>
</reference>
<dbReference type="eggNOG" id="COG0615">
    <property type="taxonomic scope" value="Bacteria"/>
</dbReference>
<dbReference type="InterPro" id="IPR000683">
    <property type="entry name" value="Gfo/Idh/MocA-like_OxRdtase_N"/>
</dbReference>
<name>B6GA88_9ACTN</name>
<dbReference type="Pfam" id="PF01467">
    <property type="entry name" value="CTP_transf_like"/>
    <property type="match status" value="1"/>
</dbReference>
<dbReference type="InterPro" id="IPR004821">
    <property type="entry name" value="Cyt_trans-like"/>
</dbReference>
<feature type="domain" description="Gfo/Idh/MocA-like oxidoreductase N-terminal" evidence="1">
    <location>
        <begin position="129"/>
        <end position="241"/>
    </location>
</feature>
<keyword evidence="3" id="KW-0548">Nucleotidyltransferase</keyword>
<feature type="domain" description="Cytidyltransferase-like" evidence="2">
    <location>
        <begin position="5"/>
        <end position="124"/>
    </location>
</feature>
<dbReference type="Gene3D" id="3.30.360.10">
    <property type="entry name" value="Dihydrodipicolinate Reductase, domain 2"/>
    <property type="match status" value="1"/>
</dbReference>
<evidence type="ECO:0000259" key="2">
    <source>
        <dbReference type="Pfam" id="PF01467"/>
    </source>
</evidence>
<dbReference type="HOGENOM" id="CLU_023194_7_2_11"/>
<dbReference type="GeneID" id="98002051"/>
<dbReference type="NCBIfam" id="TIGR00125">
    <property type="entry name" value="cyt_tran_rel"/>
    <property type="match status" value="1"/>
</dbReference>
<dbReference type="Gene3D" id="3.40.50.720">
    <property type="entry name" value="NAD(P)-binding Rossmann-like Domain"/>
    <property type="match status" value="1"/>
</dbReference>
<sequence length="458" mass="51153">MTKVITYGTYDHLHRGHVRLLERARSLGDYLIVGVTSDDFDKQRGKINVQQPLEERVAAVRATGLADKIIVEEYEGQKIDDIKRYGVDVFTVGSDWAGRFDYLKEYCRVVYLERTRGVSSTEIRSTKRLRCGLVGYTDYMNRVFAECGLVNGLEVVAICANDRSLLEEGLLGVSLITDDYDEMLDAVDVVYIHSHPDCHYDQAKRALEAGKHVMCESPIAKSSAECDELFSLADERGLVLMDSLRTAYSTAFARMLLLIAGGRIGDVVSVDVTCTNLNTNRPPYSLSRKTAWSSMEAWGPTALLPIFQILGSRPESVRISSLCESRDASFDYFSRIDIEFPGAVASAKVGAGAKSEGSLVVSGTKGYVYVPAPWWKTDYFEIRYEDPADNRRYFYQLDGEGIRFEWVAFLRMIESMAKGLDGEEALRREGGIGREITRATCEVIGSFGLGSNVRYMEG</sequence>
<dbReference type="AlphaFoldDB" id="B6GA88"/>
<dbReference type="Pfam" id="PF01408">
    <property type="entry name" value="GFO_IDH_MocA"/>
    <property type="match status" value="1"/>
</dbReference>
<evidence type="ECO:0000259" key="1">
    <source>
        <dbReference type="Pfam" id="PF01408"/>
    </source>
</evidence>
<dbReference type="PANTHER" id="PTHR43708:SF8">
    <property type="entry name" value="OXIDOREDUCTASE"/>
    <property type="match status" value="1"/>
</dbReference>